<name>A0A5E4R4S3_9NEOP</name>
<dbReference type="EMBL" id="FZQP02006870">
    <property type="protein sequence ID" value="VVD04502.1"/>
    <property type="molecule type" value="Genomic_DNA"/>
</dbReference>
<feature type="compositionally biased region" description="Polar residues" evidence="1">
    <location>
        <begin position="154"/>
        <end position="165"/>
    </location>
</feature>
<organism evidence="2 3">
    <name type="scientific">Leptidea sinapis</name>
    <dbReference type="NCBI Taxonomy" id="189913"/>
    <lineage>
        <taxon>Eukaryota</taxon>
        <taxon>Metazoa</taxon>
        <taxon>Ecdysozoa</taxon>
        <taxon>Arthropoda</taxon>
        <taxon>Hexapoda</taxon>
        <taxon>Insecta</taxon>
        <taxon>Pterygota</taxon>
        <taxon>Neoptera</taxon>
        <taxon>Endopterygota</taxon>
        <taxon>Lepidoptera</taxon>
        <taxon>Glossata</taxon>
        <taxon>Ditrysia</taxon>
        <taxon>Papilionoidea</taxon>
        <taxon>Pieridae</taxon>
        <taxon>Dismorphiinae</taxon>
        <taxon>Leptidea</taxon>
    </lineage>
</organism>
<sequence>FNLVTNLLHQHHPSYIVLQETTYGSLPDFKMGRVKATIRKKGGHTAQSMKKAMSIRQASKECNLKYPTAMTPINIINSFMKTGIFPFDQFIFTEVDFMPSTVTDSSHTLEDIENRQGEKSPSPSLLDNVDPELNDSKEDKDITPLGIVTPKSPSPSIVENNNPQLDSPDGPDSLK</sequence>
<dbReference type="AlphaFoldDB" id="A0A5E4R4S3"/>
<protein>
    <submittedName>
        <fullName evidence="2">Uncharacterized protein</fullName>
    </submittedName>
</protein>
<accession>A0A5E4R4S3</accession>
<evidence type="ECO:0000313" key="2">
    <source>
        <dbReference type="EMBL" id="VVD04502.1"/>
    </source>
</evidence>
<reference evidence="2 3" key="1">
    <citation type="submission" date="2017-07" db="EMBL/GenBank/DDBJ databases">
        <authorList>
            <person name="Talla V."/>
            <person name="Backstrom N."/>
        </authorList>
    </citation>
    <scope>NUCLEOTIDE SEQUENCE [LARGE SCALE GENOMIC DNA]</scope>
</reference>
<evidence type="ECO:0000256" key="1">
    <source>
        <dbReference type="SAM" id="MobiDB-lite"/>
    </source>
</evidence>
<gene>
    <name evidence="2" type="ORF">LSINAPIS_LOCUS14243</name>
</gene>
<evidence type="ECO:0000313" key="3">
    <source>
        <dbReference type="Proteomes" id="UP000324832"/>
    </source>
</evidence>
<feature type="region of interest" description="Disordered" evidence="1">
    <location>
        <begin position="112"/>
        <end position="175"/>
    </location>
</feature>
<keyword evidence="3" id="KW-1185">Reference proteome</keyword>
<dbReference type="Proteomes" id="UP000324832">
    <property type="component" value="Unassembled WGS sequence"/>
</dbReference>
<feature type="non-terminal residue" evidence="2">
    <location>
        <position position="1"/>
    </location>
</feature>
<proteinExistence type="predicted"/>